<accession>A0AAN9Y5I4</accession>
<dbReference type="PROSITE" id="PS00941">
    <property type="entry name" value="CARBOXYLESTERASE_B_2"/>
    <property type="match status" value="1"/>
</dbReference>
<protein>
    <recommendedName>
        <fullName evidence="5">Carboxylic ester hydrolase</fullName>
        <ecNumber evidence="5">3.1.1.-</ecNumber>
    </recommendedName>
</protein>
<evidence type="ECO:0000313" key="8">
    <source>
        <dbReference type="Proteomes" id="UP001367676"/>
    </source>
</evidence>
<evidence type="ECO:0000256" key="2">
    <source>
        <dbReference type="ARBA" id="ARBA00022487"/>
    </source>
</evidence>
<dbReference type="GO" id="GO:0052689">
    <property type="term" value="F:carboxylic ester hydrolase activity"/>
    <property type="evidence" value="ECO:0007669"/>
    <property type="project" value="UniProtKB-KW"/>
</dbReference>
<sequence>MNTIIEVKQGQLEGTTRKSISTGKDYFCYLGIPYAKPPIGELRFQPPQPIEKWNGVLNAQNEGSACIQQDFGGPFIGSEDCLYLNVYTPDQPTKNSSPKAVMVFIHGGAFNAGSGSSDLYSADYLMNYDVILVTLNYRVHALGFLDMGTKNCTGNCGLRDQMQAMKWVKENIKQFGGDPENITIFGESAGATSVYLQVLSPMSKGLFNKAIIQSDFGNTYYGSKRNLPKLGFKLGEKLGFNEKDPEKLVEFLKKQPADEICKQAMAVLADISKDTINLNDTFGPSPEIIKENAFLPDTYQNLRKNAAPIPLIVGFNNKEGRIMCRRLNLIETLRNDFTSVILNPAQYNSQQLKDMSDKIKKYYLDDKPVNEESVERIVDLYTDYCMRDFYDCIDFMSTSNVAVYIYEFSFFGKFNLFEKLFNLKNIPAPKSGAGHADELPYLFYPKKLMPKQIELTEPEVGVIRNMCSLWTSFAKSSNPTANLPGIEWKPFKPEKPYFLSINKDLKLTEEKLRGKEFEFWQKLLQ</sequence>
<reference evidence="7 8" key="1">
    <citation type="submission" date="2024-03" db="EMBL/GenBank/DDBJ databases">
        <title>Adaptation during the transition from Ophiocordyceps entomopathogen to insect associate is accompanied by gene loss and intensified selection.</title>
        <authorList>
            <person name="Ward C.M."/>
            <person name="Onetto C.A."/>
            <person name="Borneman A.R."/>
        </authorList>
    </citation>
    <scope>NUCLEOTIDE SEQUENCE [LARGE SCALE GENOMIC DNA]</scope>
    <source>
        <strain evidence="7">AWRI1</strain>
        <tissue evidence="7">Single Adult Female</tissue>
    </source>
</reference>
<keyword evidence="4" id="KW-0325">Glycoprotein</keyword>
<dbReference type="InterPro" id="IPR029058">
    <property type="entry name" value="AB_hydrolase_fold"/>
</dbReference>
<dbReference type="EMBL" id="JBBCAQ010000022">
    <property type="protein sequence ID" value="KAK7590733.1"/>
    <property type="molecule type" value="Genomic_DNA"/>
</dbReference>
<feature type="domain" description="Carboxylesterase type B" evidence="6">
    <location>
        <begin position="3"/>
        <end position="520"/>
    </location>
</feature>
<dbReference type="AlphaFoldDB" id="A0AAN9Y5I4"/>
<comment type="similarity">
    <text evidence="1 5">Belongs to the type-B carboxylesterase/lipase family.</text>
</comment>
<evidence type="ECO:0000256" key="1">
    <source>
        <dbReference type="ARBA" id="ARBA00005964"/>
    </source>
</evidence>
<dbReference type="InterPro" id="IPR019819">
    <property type="entry name" value="Carboxylesterase_B_CS"/>
</dbReference>
<dbReference type="Gene3D" id="3.40.50.1820">
    <property type="entry name" value="alpha/beta hydrolase"/>
    <property type="match status" value="1"/>
</dbReference>
<evidence type="ECO:0000313" key="7">
    <source>
        <dbReference type="EMBL" id="KAK7590733.1"/>
    </source>
</evidence>
<keyword evidence="3 5" id="KW-0378">Hydrolase</keyword>
<dbReference type="SUPFAM" id="SSF53474">
    <property type="entry name" value="alpha/beta-Hydrolases"/>
    <property type="match status" value="1"/>
</dbReference>
<dbReference type="Proteomes" id="UP001367676">
    <property type="component" value="Unassembled WGS sequence"/>
</dbReference>
<comment type="caution">
    <text evidence="7">The sequence shown here is derived from an EMBL/GenBank/DDBJ whole genome shotgun (WGS) entry which is preliminary data.</text>
</comment>
<proteinExistence type="inferred from homology"/>
<evidence type="ECO:0000256" key="3">
    <source>
        <dbReference type="ARBA" id="ARBA00022801"/>
    </source>
</evidence>
<dbReference type="InterPro" id="IPR019826">
    <property type="entry name" value="Carboxylesterase_B_AS"/>
</dbReference>
<evidence type="ECO:0000259" key="6">
    <source>
        <dbReference type="Pfam" id="PF00135"/>
    </source>
</evidence>
<keyword evidence="8" id="KW-1185">Reference proteome</keyword>
<keyword evidence="2" id="KW-0719">Serine esterase</keyword>
<name>A0AAN9Y5I4_9HEMI</name>
<evidence type="ECO:0000256" key="5">
    <source>
        <dbReference type="RuleBase" id="RU361235"/>
    </source>
</evidence>
<dbReference type="EC" id="3.1.1.-" evidence="5"/>
<organism evidence="7 8">
    <name type="scientific">Parthenolecanium corni</name>
    <dbReference type="NCBI Taxonomy" id="536013"/>
    <lineage>
        <taxon>Eukaryota</taxon>
        <taxon>Metazoa</taxon>
        <taxon>Ecdysozoa</taxon>
        <taxon>Arthropoda</taxon>
        <taxon>Hexapoda</taxon>
        <taxon>Insecta</taxon>
        <taxon>Pterygota</taxon>
        <taxon>Neoptera</taxon>
        <taxon>Paraneoptera</taxon>
        <taxon>Hemiptera</taxon>
        <taxon>Sternorrhyncha</taxon>
        <taxon>Coccoidea</taxon>
        <taxon>Coccidae</taxon>
        <taxon>Parthenolecanium</taxon>
    </lineage>
</organism>
<evidence type="ECO:0000256" key="4">
    <source>
        <dbReference type="ARBA" id="ARBA00023180"/>
    </source>
</evidence>
<dbReference type="InterPro" id="IPR050309">
    <property type="entry name" value="Type-B_Carboxylest/Lipase"/>
</dbReference>
<dbReference type="InterPro" id="IPR002018">
    <property type="entry name" value="CarbesteraseB"/>
</dbReference>
<dbReference type="PROSITE" id="PS00122">
    <property type="entry name" value="CARBOXYLESTERASE_B_1"/>
    <property type="match status" value="1"/>
</dbReference>
<gene>
    <name evidence="7" type="ORF">V9T40_002346</name>
</gene>
<dbReference type="PANTHER" id="PTHR11559">
    <property type="entry name" value="CARBOXYLESTERASE"/>
    <property type="match status" value="1"/>
</dbReference>
<dbReference type="Pfam" id="PF00135">
    <property type="entry name" value="COesterase"/>
    <property type="match status" value="1"/>
</dbReference>